<dbReference type="Proteomes" id="UP000188268">
    <property type="component" value="Unassembled WGS sequence"/>
</dbReference>
<accession>A0A1R3IGB6</accession>
<organism evidence="1 2">
    <name type="scientific">Corchorus capsularis</name>
    <name type="common">Jute</name>
    <dbReference type="NCBI Taxonomy" id="210143"/>
    <lineage>
        <taxon>Eukaryota</taxon>
        <taxon>Viridiplantae</taxon>
        <taxon>Streptophyta</taxon>
        <taxon>Embryophyta</taxon>
        <taxon>Tracheophyta</taxon>
        <taxon>Spermatophyta</taxon>
        <taxon>Magnoliopsida</taxon>
        <taxon>eudicotyledons</taxon>
        <taxon>Gunneridae</taxon>
        <taxon>Pentapetalae</taxon>
        <taxon>rosids</taxon>
        <taxon>malvids</taxon>
        <taxon>Malvales</taxon>
        <taxon>Malvaceae</taxon>
        <taxon>Grewioideae</taxon>
        <taxon>Apeibeae</taxon>
        <taxon>Corchorus</taxon>
    </lineage>
</organism>
<dbReference type="EMBL" id="AWWV01010121">
    <property type="protein sequence ID" value="OMO81595.1"/>
    <property type="molecule type" value="Genomic_DNA"/>
</dbReference>
<dbReference type="AlphaFoldDB" id="A0A1R3IGB6"/>
<gene>
    <name evidence="1" type="ORF">CCACVL1_12349</name>
</gene>
<name>A0A1R3IGB6_COCAP</name>
<reference evidence="1 2" key="1">
    <citation type="submission" date="2013-09" db="EMBL/GenBank/DDBJ databases">
        <title>Corchorus capsularis genome sequencing.</title>
        <authorList>
            <person name="Alam M."/>
            <person name="Haque M.S."/>
            <person name="Islam M.S."/>
            <person name="Emdad E.M."/>
            <person name="Islam M.M."/>
            <person name="Ahmed B."/>
            <person name="Halim A."/>
            <person name="Hossen Q.M.M."/>
            <person name="Hossain M.Z."/>
            <person name="Ahmed R."/>
            <person name="Khan M.M."/>
            <person name="Islam R."/>
            <person name="Rashid M.M."/>
            <person name="Khan S.A."/>
            <person name="Rahman M.S."/>
            <person name="Alam M."/>
        </authorList>
    </citation>
    <scope>NUCLEOTIDE SEQUENCE [LARGE SCALE GENOMIC DNA]</scope>
    <source>
        <strain evidence="2">cv. CVL-1</strain>
        <tissue evidence="1">Whole seedling</tissue>
    </source>
</reference>
<proteinExistence type="predicted"/>
<evidence type="ECO:0000313" key="1">
    <source>
        <dbReference type="EMBL" id="OMO81595.1"/>
    </source>
</evidence>
<evidence type="ECO:0000313" key="2">
    <source>
        <dbReference type="Proteomes" id="UP000188268"/>
    </source>
</evidence>
<keyword evidence="2" id="KW-1185">Reference proteome</keyword>
<sequence length="24" mass="2781">MGGLNQQNIQAATFIMQQQRSRFL</sequence>
<dbReference type="Gramene" id="OMO81595">
    <property type="protein sequence ID" value="OMO81595"/>
    <property type="gene ID" value="CCACVL1_12349"/>
</dbReference>
<comment type="caution">
    <text evidence="1">The sequence shown here is derived from an EMBL/GenBank/DDBJ whole genome shotgun (WGS) entry which is preliminary data.</text>
</comment>
<protein>
    <submittedName>
        <fullName evidence="1">Uncharacterized protein</fullName>
    </submittedName>
</protein>